<comment type="similarity">
    <text evidence="2">Belongs to the CD225/Dispanin family.</text>
</comment>
<gene>
    <name evidence="7" type="ORF">BpHYR1_042552</name>
</gene>
<keyword evidence="4 6" id="KW-1133">Transmembrane helix</keyword>
<evidence type="ECO:0000256" key="4">
    <source>
        <dbReference type="ARBA" id="ARBA00022989"/>
    </source>
</evidence>
<dbReference type="GO" id="GO:0016020">
    <property type="term" value="C:membrane"/>
    <property type="evidence" value="ECO:0007669"/>
    <property type="project" value="UniProtKB-SubCell"/>
</dbReference>
<reference evidence="7 8" key="1">
    <citation type="journal article" date="2018" name="Sci. Rep.">
        <title>Genomic signatures of local adaptation to the degree of environmental predictability in rotifers.</title>
        <authorList>
            <person name="Franch-Gras L."/>
            <person name="Hahn C."/>
            <person name="Garcia-Roger E.M."/>
            <person name="Carmona M.J."/>
            <person name="Serra M."/>
            <person name="Gomez A."/>
        </authorList>
    </citation>
    <scope>NUCLEOTIDE SEQUENCE [LARGE SCALE GENOMIC DNA]</scope>
    <source>
        <strain evidence="7">HYR1</strain>
    </source>
</reference>
<name>A0A3M7RWX9_BRAPC</name>
<proteinExistence type="inferred from homology"/>
<dbReference type="InterPro" id="IPR007593">
    <property type="entry name" value="CD225/Dispanin_fam"/>
</dbReference>
<evidence type="ECO:0000256" key="3">
    <source>
        <dbReference type="ARBA" id="ARBA00022692"/>
    </source>
</evidence>
<protein>
    <submittedName>
        <fullName evidence="7">Uncharacterized protein</fullName>
    </submittedName>
</protein>
<accession>A0A3M7RWX9</accession>
<evidence type="ECO:0000256" key="2">
    <source>
        <dbReference type="ARBA" id="ARBA00006843"/>
    </source>
</evidence>
<keyword evidence="8" id="KW-1185">Reference proteome</keyword>
<evidence type="ECO:0000256" key="1">
    <source>
        <dbReference type="ARBA" id="ARBA00004370"/>
    </source>
</evidence>
<evidence type="ECO:0000313" key="8">
    <source>
        <dbReference type="Proteomes" id="UP000276133"/>
    </source>
</evidence>
<keyword evidence="3 6" id="KW-0812">Transmembrane</keyword>
<dbReference type="Pfam" id="PF04505">
    <property type="entry name" value="CD225"/>
    <property type="match status" value="1"/>
</dbReference>
<evidence type="ECO:0000256" key="6">
    <source>
        <dbReference type="SAM" id="Phobius"/>
    </source>
</evidence>
<comment type="caution">
    <text evidence="7">The sequence shown here is derived from an EMBL/GenBank/DDBJ whole genome shotgun (WGS) entry which is preliminary data.</text>
</comment>
<comment type="subcellular location">
    <subcellularLocation>
        <location evidence="1">Membrane</location>
    </subcellularLocation>
</comment>
<dbReference type="Proteomes" id="UP000276133">
    <property type="component" value="Unassembled WGS sequence"/>
</dbReference>
<organism evidence="7 8">
    <name type="scientific">Brachionus plicatilis</name>
    <name type="common">Marine rotifer</name>
    <name type="synonym">Brachionus muelleri</name>
    <dbReference type="NCBI Taxonomy" id="10195"/>
    <lineage>
        <taxon>Eukaryota</taxon>
        <taxon>Metazoa</taxon>
        <taxon>Spiralia</taxon>
        <taxon>Gnathifera</taxon>
        <taxon>Rotifera</taxon>
        <taxon>Eurotatoria</taxon>
        <taxon>Monogononta</taxon>
        <taxon>Pseudotrocha</taxon>
        <taxon>Ploima</taxon>
        <taxon>Brachionidae</taxon>
        <taxon>Brachionus</taxon>
    </lineage>
</organism>
<dbReference type="AlphaFoldDB" id="A0A3M7RWX9"/>
<evidence type="ECO:0000256" key="5">
    <source>
        <dbReference type="ARBA" id="ARBA00023136"/>
    </source>
</evidence>
<evidence type="ECO:0000313" key="7">
    <source>
        <dbReference type="EMBL" id="RNA28016.1"/>
    </source>
</evidence>
<dbReference type="EMBL" id="REGN01002448">
    <property type="protein sequence ID" value="RNA28016.1"/>
    <property type="molecule type" value="Genomic_DNA"/>
</dbReference>
<feature type="transmembrane region" description="Helical" evidence="6">
    <location>
        <begin position="14"/>
        <end position="37"/>
    </location>
</feature>
<keyword evidence="5 6" id="KW-0472">Membrane</keyword>
<sequence length="131" mass="15151">MKTMQTTYKSNDDLIWSIINILCFSLIFGQIALYFSIQTIEANYEDNAEDPDYYSNKARIVNIIATVSEKLIDLLNLSIDWSRLPTLLIKLASFFFSIFSLVLNSKEILERLCYTLKANQIQIPNLTKQLN</sequence>